<reference evidence="2 3" key="1">
    <citation type="submission" date="2021-06" db="EMBL/GenBank/DDBJ databases">
        <title>A haploid diamondback moth (Plutella xylostella L.) genome assembly resolves 31 chromosomes and identifies a diamide resistance mutation.</title>
        <authorList>
            <person name="Ward C.M."/>
            <person name="Perry K.D."/>
            <person name="Baker G."/>
            <person name="Powis K."/>
            <person name="Heckel D.G."/>
            <person name="Baxter S.W."/>
        </authorList>
    </citation>
    <scope>NUCLEOTIDE SEQUENCE [LARGE SCALE GENOMIC DNA]</scope>
    <source>
        <strain evidence="2 3">LV</strain>
        <tissue evidence="2">Single pupa</tissue>
    </source>
</reference>
<evidence type="ECO:0000259" key="1">
    <source>
        <dbReference type="PROSITE" id="PS50878"/>
    </source>
</evidence>
<sequence>MFYNVLDDLIQRHVPTRPVRNSDGHAPWYSRALIKLTREKRNFHTRWKKYGNPLDYETFKLLRSREKKLERECYHAYIQFAESNIKQSPKYFWRFIKSKFNSNNIPSQMIYNNKVSQDGQIIADMFNNYFQSVFEPNCISNDCGTLADDPNAPISISSIHITQEIVLKHLEHVDVSKGAGCDGIHPLFISKCAKQLVVPLSIIYKKSIGEGCFPELWKRAIVTPIYKSGNKQHVPNYRPISKLNIFGKIFEKIVTQELSLALSQHISPYQHGFLKGRSVDTNLVTYTDFILNAMDVGCQVDAVYTDFSKAFDKIDHHLLIKKLLGVGVHGDLLRWLRSYVLNRSQAVSLKGHTSQFLPISSGVPQGSHLGPLLFTLYINDLDTIFDSSCHLLYADDAKIFKIISTTSDCVELQYDLNKFVNYCEDNNMRLNVDKCYCITFTRKQNTIDYTYNLHGDEIKRVYKIRDLGVILDSKLHFNLHVDNIINRAFKNLGLILRLGQPFKDPSTYIILYYAYVRSTLEFCSVVWNPQYTVHIDRIEKIQNKFTKALDYRVGNFFLDYKTSAKRYNLVSLQNRRKLIDASFFFKILNNQVDSPTLLENITFRVPRAHTRFKDTFHASLCNTNYAKNSFFRRCARLMDREFADVDIFHNSLNSFKNLVLKSFKY</sequence>
<dbReference type="PROSITE" id="PS50878">
    <property type="entry name" value="RT_POL"/>
    <property type="match status" value="1"/>
</dbReference>
<dbReference type="InterPro" id="IPR043502">
    <property type="entry name" value="DNA/RNA_pol_sf"/>
</dbReference>
<dbReference type="CDD" id="cd01650">
    <property type="entry name" value="RT_nLTR_like"/>
    <property type="match status" value="1"/>
</dbReference>
<keyword evidence="3" id="KW-1185">Reference proteome</keyword>
<accession>A0ABQ7PUP7</accession>
<dbReference type="Proteomes" id="UP000823941">
    <property type="component" value="Chromosome 29"/>
</dbReference>
<dbReference type="PANTHER" id="PTHR33332">
    <property type="entry name" value="REVERSE TRANSCRIPTASE DOMAIN-CONTAINING PROTEIN"/>
    <property type="match status" value="1"/>
</dbReference>
<gene>
    <name evidence="2" type="ORF">JYU34_021353</name>
</gene>
<dbReference type="SUPFAM" id="SSF56672">
    <property type="entry name" value="DNA/RNA polymerases"/>
    <property type="match status" value="1"/>
</dbReference>
<dbReference type="InterPro" id="IPR000477">
    <property type="entry name" value="RT_dom"/>
</dbReference>
<organism evidence="2 3">
    <name type="scientific">Plutella xylostella</name>
    <name type="common">Diamondback moth</name>
    <name type="synonym">Plutella maculipennis</name>
    <dbReference type="NCBI Taxonomy" id="51655"/>
    <lineage>
        <taxon>Eukaryota</taxon>
        <taxon>Metazoa</taxon>
        <taxon>Ecdysozoa</taxon>
        <taxon>Arthropoda</taxon>
        <taxon>Hexapoda</taxon>
        <taxon>Insecta</taxon>
        <taxon>Pterygota</taxon>
        <taxon>Neoptera</taxon>
        <taxon>Endopterygota</taxon>
        <taxon>Lepidoptera</taxon>
        <taxon>Glossata</taxon>
        <taxon>Ditrysia</taxon>
        <taxon>Yponomeutoidea</taxon>
        <taxon>Plutellidae</taxon>
        <taxon>Plutella</taxon>
    </lineage>
</organism>
<name>A0ABQ7PUP7_PLUXY</name>
<evidence type="ECO:0000313" key="2">
    <source>
        <dbReference type="EMBL" id="KAG7296239.1"/>
    </source>
</evidence>
<proteinExistence type="predicted"/>
<dbReference type="EMBL" id="JAHIBW010000029">
    <property type="protein sequence ID" value="KAG7296239.1"/>
    <property type="molecule type" value="Genomic_DNA"/>
</dbReference>
<evidence type="ECO:0000313" key="3">
    <source>
        <dbReference type="Proteomes" id="UP000823941"/>
    </source>
</evidence>
<comment type="caution">
    <text evidence="2">The sequence shown here is derived from an EMBL/GenBank/DDBJ whole genome shotgun (WGS) entry which is preliminary data.</text>
</comment>
<feature type="domain" description="Reverse transcriptase" evidence="1">
    <location>
        <begin position="206"/>
        <end position="458"/>
    </location>
</feature>
<protein>
    <recommendedName>
        <fullName evidence="1">Reverse transcriptase domain-containing protein</fullName>
    </recommendedName>
</protein>
<dbReference type="Pfam" id="PF00078">
    <property type="entry name" value="RVT_1"/>
    <property type="match status" value="1"/>
</dbReference>